<name>A0AAD9MGQ4_PROWI</name>
<evidence type="ECO:0000256" key="1">
    <source>
        <dbReference type="ARBA" id="ARBA00008966"/>
    </source>
</evidence>
<feature type="domain" description="Apoptosis-antagonizing transcription factor C-terminal" evidence="3">
    <location>
        <begin position="377"/>
        <end position="448"/>
    </location>
</feature>
<accession>A0AAD9MGQ4</accession>
<keyword evidence="6" id="KW-1185">Reference proteome</keyword>
<evidence type="ECO:0000256" key="2">
    <source>
        <dbReference type="SAM" id="MobiDB-lite"/>
    </source>
</evidence>
<sequence length="452" mass="48957">MAPKSRQRTLADDIADLLNPMAETARDPEEATGLGDGAAVLESDDELAAAANLGRAGILPDIVMEGKAYAGKRTSRRDVYDEEDNNEEESEEDGESDLDGLEDVSEEEGESSPPSDADGSGDEEGRAADGSDSDDVYRPAGARQAEAEIEALERAIDGMQEDEGSAATYLAGRAEAELRRARAVQAQRKLWDASLELRILLQRLLKAAVRMPQGVVLTGAAKAQPGHEEALKAATADAYGLSNSFLDVLAGLQQINPAIAPQPPKRRRAQTCAGLWQEMDQWYEAIKPFQDESLDRWHRKTLAPGGNLKALNRAISEQVATFMQTAEPAIERTQIVADQVAVLGRVHDAAKVDANGRGPSGLSQIRDAETFDDTEFYSTLLKELLESTDSTALASQTYAGVKRRKLVDRRASKGRKIRYDVQEKLVNFMAPEEAGSPTLASRLFGRLFGSTA</sequence>
<dbReference type="GO" id="GO:0005730">
    <property type="term" value="C:nucleolus"/>
    <property type="evidence" value="ECO:0007669"/>
    <property type="project" value="TreeGrafter"/>
</dbReference>
<dbReference type="PANTHER" id="PTHR15565:SF0">
    <property type="entry name" value="PROTEIN AATF"/>
    <property type="match status" value="1"/>
</dbReference>
<dbReference type="InterPro" id="IPR025160">
    <property type="entry name" value="AATF"/>
</dbReference>
<dbReference type="Pfam" id="PF08164">
    <property type="entry name" value="TRAUB"/>
    <property type="match status" value="1"/>
</dbReference>
<dbReference type="InterPro" id="IPR039223">
    <property type="entry name" value="AATF/Bfr2"/>
</dbReference>
<evidence type="ECO:0000259" key="3">
    <source>
        <dbReference type="Pfam" id="PF08164"/>
    </source>
</evidence>
<protein>
    <submittedName>
        <fullName evidence="5">Uncharacterized protein</fullName>
    </submittedName>
</protein>
<feature type="compositionally biased region" description="Acidic residues" evidence="2">
    <location>
        <begin position="80"/>
        <end position="110"/>
    </location>
</feature>
<dbReference type="Proteomes" id="UP001255856">
    <property type="component" value="Unassembled WGS sequence"/>
</dbReference>
<feature type="region of interest" description="Disordered" evidence="2">
    <location>
        <begin position="67"/>
        <end position="138"/>
    </location>
</feature>
<dbReference type="InterPro" id="IPR012617">
    <property type="entry name" value="AATF_C"/>
</dbReference>
<comment type="similarity">
    <text evidence="1">Belongs to the AATF family.</text>
</comment>
<dbReference type="Pfam" id="PF13339">
    <property type="entry name" value="AATF-Che1"/>
    <property type="match status" value="1"/>
</dbReference>
<evidence type="ECO:0000313" key="5">
    <source>
        <dbReference type="EMBL" id="KAK2077369.1"/>
    </source>
</evidence>
<organism evidence="5 6">
    <name type="scientific">Prototheca wickerhamii</name>
    <dbReference type="NCBI Taxonomy" id="3111"/>
    <lineage>
        <taxon>Eukaryota</taxon>
        <taxon>Viridiplantae</taxon>
        <taxon>Chlorophyta</taxon>
        <taxon>core chlorophytes</taxon>
        <taxon>Trebouxiophyceae</taxon>
        <taxon>Chlorellales</taxon>
        <taxon>Chlorellaceae</taxon>
        <taxon>Prototheca</taxon>
    </lineage>
</organism>
<proteinExistence type="inferred from homology"/>
<reference evidence="5" key="1">
    <citation type="submission" date="2021-01" db="EMBL/GenBank/DDBJ databases">
        <authorList>
            <person name="Eckstrom K.M.E."/>
        </authorList>
    </citation>
    <scope>NUCLEOTIDE SEQUENCE</scope>
    <source>
        <strain evidence="5">UVCC 0001</strain>
    </source>
</reference>
<dbReference type="AlphaFoldDB" id="A0AAD9MGQ4"/>
<comment type="caution">
    <text evidence="5">The sequence shown here is derived from an EMBL/GenBank/DDBJ whole genome shotgun (WGS) entry which is preliminary data.</text>
</comment>
<dbReference type="PANTHER" id="PTHR15565">
    <property type="entry name" value="AATF PROTEIN APOPTOSIS ANTAGONIZING TRANSCRIPTION FACTOR"/>
    <property type="match status" value="1"/>
</dbReference>
<feature type="domain" description="AATF leucine zipper-containing" evidence="4">
    <location>
        <begin position="178"/>
        <end position="300"/>
    </location>
</feature>
<gene>
    <name evidence="5" type="ORF">QBZ16_004214</name>
</gene>
<evidence type="ECO:0000259" key="4">
    <source>
        <dbReference type="Pfam" id="PF13339"/>
    </source>
</evidence>
<evidence type="ECO:0000313" key="6">
    <source>
        <dbReference type="Proteomes" id="UP001255856"/>
    </source>
</evidence>
<dbReference type="EMBL" id="JASFZW010000006">
    <property type="protein sequence ID" value="KAK2077369.1"/>
    <property type="molecule type" value="Genomic_DNA"/>
</dbReference>